<evidence type="ECO:0000256" key="5">
    <source>
        <dbReference type="ARBA" id="ARBA00023004"/>
    </source>
</evidence>
<evidence type="ECO:0000313" key="11">
    <source>
        <dbReference type="Proteomes" id="UP000002431"/>
    </source>
</evidence>
<evidence type="ECO:0000256" key="7">
    <source>
        <dbReference type="SAM" id="MobiDB-lite"/>
    </source>
</evidence>
<dbReference type="SUPFAM" id="SSF46626">
    <property type="entry name" value="Cytochrome c"/>
    <property type="match status" value="1"/>
</dbReference>
<evidence type="ECO:0000256" key="4">
    <source>
        <dbReference type="ARBA" id="ARBA00022982"/>
    </source>
</evidence>
<evidence type="ECO:0000256" key="6">
    <source>
        <dbReference type="PROSITE-ProRule" id="PRU00433"/>
    </source>
</evidence>
<reference evidence="10" key="1">
    <citation type="submission" date="2006-04" db="EMBL/GenBank/DDBJ databases">
        <title>Complete sequence of chromosome of Deinococcus geothermalis DSM 11300.</title>
        <authorList>
            <consortium name="US DOE Joint Genome Institute"/>
            <person name="Copeland A."/>
            <person name="Lucas S."/>
            <person name="Lapidus A."/>
            <person name="Barry K."/>
            <person name="Detter J.C."/>
            <person name="Glavina del Rio T."/>
            <person name="Hammon N."/>
            <person name="Israni S."/>
            <person name="Dalin E."/>
            <person name="Tice H."/>
            <person name="Pitluck S."/>
            <person name="Brettin T."/>
            <person name="Bruce D."/>
            <person name="Han C."/>
            <person name="Tapia R."/>
            <person name="Saunders E."/>
            <person name="Gilna P."/>
            <person name="Schmutz J."/>
            <person name="Larimer F."/>
            <person name="Land M."/>
            <person name="Hauser L."/>
            <person name="Kyrpides N."/>
            <person name="Kim E."/>
            <person name="Daly M.J."/>
            <person name="Fredrickson J.K."/>
            <person name="Makarova K.S."/>
            <person name="Gaidamakova E.K."/>
            <person name="Zhai M."/>
            <person name="Richardson P."/>
        </authorList>
    </citation>
    <scope>NUCLEOTIDE SEQUENCE</scope>
    <source>
        <strain evidence="10">DSM 11300</strain>
    </source>
</reference>
<keyword evidence="3 6" id="KW-0479">Metal-binding</keyword>
<evidence type="ECO:0000313" key="10">
    <source>
        <dbReference type="EMBL" id="ABF44958.1"/>
    </source>
</evidence>
<feature type="compositionally biased region" description="Polar residues" evidence="7">
    <location>
        <begin position="52"/>
        <end position="66"/>
    </location>
</feature>
<evidence type="ECO:0000256" key="8">
    <source>
        <dbReference type="SAM" id="SignalP"/>
    </source>
</evidence>
<keyword evidence="4" id="KW-0249">Electron transport</keyword>
<keyword evidence="11" id="KW-1185">Reference proteome</keyword>
<keyword evidence="5 6" id="KW-0408">Iron</keyword>
<name>Q1J0M6_DEIGD</name>
<feature type="chain" id="PRO_5004192177" evidence="8">
    <location>
        <begin position="23"/>
        <end position="283"/>
    </location>
</feature>
<dbReference type="PANTHER" id="PTHR37823">
    <property type="entry name" value="CYTOCHROME C-553-LIKE"/>
    <property type="match status" value="1"/>
</dbReference>
<feature type="compositionally biased region" description="Low complexity" evidence="7">
    <location>
        <begin position="88"/>
        <end position="120"/>
    </location>
</feature>
<dbReference type="eggNOG" id="COG2010">
    <property type="taxonomic scope" value="Bacteria"/>
</dbReference>
<dbReference type="EMBL" id="CP000359">
    <property type="protein sequence ID" value="ABF44958.1"/>
    <property type="molecule type" value="Genomic_DNA"/>
</dbReference>
<dbReference type="PROSITE" id="PS51007">
    <property type="entry name" value="CYTC"/>
    <property type="match status" value="1"/>
</dbReference>
<organism evidence="10 11">
    <name type="scientific">Deinococcus geothermalis (strain DSM 11300 / CIP 105573 / AG-3a)</name>
    <dbReference type="NCBI Taxonomy" id="319795"/>
    <lineage>
        <taxon>Bacteria</taxon>
        <taxon>Thermotogati</taxon>
        <taxon>Deinococcota</taxon>
        <taxon>Deinococci</taxon>
        <taxon>Deinococcales</taxon>
        <taxon>Deinococcaceae</taxon>
        <taxon>Deinococcus</taxon>
    </lineage>
</organism>
<keyword evidence="1" id="KW-0813">Transport</keyword>
<dbReference type="RefSeq" id="WP_011529799.1">
    <property type="nucleotide sequence ID" value="NC_008025.1"/>
</dbReference>
<dbReference type="PANTHER" id="PTHR37823:SF1">
    <property type="entry name" value="CYTOCHROME C-553-LIKE"/>
    <property type="match status" value="1"/>
</dbReference>
<feature type="compositionally biased region" description="Polar residues" evidence="7">
    <location>
        <begin position="138"/>
        <end position="175"/>
    </location>
</feature>
<gene>
    <name evidence="10" type="ordered locus">Dgeo_0656</name>
</gene>
<dbReference type="InterPro" id="IPR051811">
    <property type="entry name" value="Cytochrome_c550/c551-like"/>
</dbReference>
<dbReference type="HOGENOM" id="CLU_098576_0_0_0"/>
<dbReference type="STRING" id="319795.Dgeo_0656"/>
<dbReference type="Gene3D" id="1.10.760.10">
    <property type="entry name" value="Cytochrome c-like domain"/>
    <property type="match status" value="1"/>
</dbReference>
<dbReference type="GO" id="GO:0009055">
    <property type="term" value="F:electron transfer activity"/>
    <property type="evidence" value="ECO:0007669"/>
    <property type="project" value="InterPro"/>
</dbReference>
<protein>
    <submittedName>
        <fullName evidence="10">Cytochrome c, class I</fullName>
    </submittedName>
</protein>
<feature type="signal peptide" evidence="8">
    <location>
        <begin position="1"/>
        <end position="22"/>
    </location>
</feature>
<keyword evidence="8" id="KW-0732">Signal</keyword>
<dbReference type="KEGG" id="dge:Dgeo_0656"/>
<dbReference type="GO" id="GO:0046872">
    <property type="term" value="F:metal ion binding"/>
    <property type="evidence" value="ECO:0007669"/>
    <property type="project" value="UniProtKB-KW"/>
</dbReference>
<accession>Q1J0M6</accession>
<evidence type="ECO:0000259" key="9">
    <source>
        <dbReference type="PROSITE" id="PS51007"/>
    </source>
</evidence>
<evidence type="ECO:0000256" key="2">
    <source>
        <dbReference type="ARBA" id="ARBA00022617"/>
    </source>
</evidence>
<feature type="region of interest" description="Disordered" evidence="7">
    <location>
        <begin position="32"/>
        <end position="182"/>
    </location>
</feature>
<sequence>MKNTFAVTTTLLLALALGGSYAGYRIATTPHEAGSAAEGTQTAGETPAAGATSPQTATNEQHSPASPSADMSGDRGTSAAAGQGGSGQPSSSSASTSGNPDSRATAPAGSNANTANANSGTLGGQMTANGTPGERSENTPQPATGNTNEVKPASPTVQGSQGTELGQTGATNTEKATAGNPAVSDSTAAAVASANAGDTAQGLKLFTANCAGCHGAQAQGGVGPALNTATGPGSWMIAQFQAAVREGHAPDRELGPVMPRFTTAQISDEDLTDIYAYLKSLVK</sequence>
<keyword evidence="2 6" id="KW-0349">Heme</keyword>
<dbReference type="InterPro" id="IPR036909">
    <property type="entry name" value="Cyt_c-like_dom_sf"/>
</dbReference>
<dbReference type="AlphaFoldDB" id="Q1J0M6"/>
<dbReference type="InterPro" id="IPR009056">
    <property type="entry name" value="Cyt_c-like_dom"/>
</dbReference>
<dbReference type="Proteomes" id="UP000002431">
    <property type="component" value="Chromosome"/>
</dbReference>
<evidence type="ECO:0000256" key="3">
    <source>
        <dbReference type="ARBA" id="ARBA00022723"/>
    </source>
</evidence>
<proteinExistence type="predicted"/>
<feature type="domain" description="Cytochrome c" evidence="9">
    <location>
        <begin position="197"/>
        <end position="282"/>
    </location>
</feature>
<evidence type="ECO:0000256" key="1">
    <source>
        <dbReference type="ARBA" id="ARBA00022448"/>
    </source>
</evidence>
<dbReference type="GO" id="GO:0020037">
    <property type="term" value="F:heme binding"/>
    <property type="evidence" value="ECO:0007669"/>
    <property type="project" value="InterPro"/>
</dbReference>
<dbReference type="Pfam" id="PF13442">
    <property type="entry name" value="Cytochrome_CBB3"/>
    <property type="match status" value="1"/>
</dbReference>